<dbReference type="OrthoDB" id="7652429at2"/>
<gene>
    <name evidence="2" type="ORF">EAT49_16945</name>
</gene>
<dbReference type="Proteomes" id="UP000268016">
    <property type="component" value="Unassembled WGS sequence"/>
</dbReference>
<comment type="caution">
    <text evidence="2">The sequence shown here is derived from an EMBL/GenBank/DDBJ whole genome shotgun (WGS) entry which is preliminary data.</text>
</comment>
<evidence type="ECO:0000256" key="1">
    <source>
        <dbReference type="SAM" id="MobiDB-lite"/>
    </source>
</evidence>
<reference evidence="2 3" key="1">
    <citation type="submission" date="2018-10" db="EMBL/GenBank/DDBJ databases">
        <title>Histidinibacterium lentulum gen. nov., sp. nov., a marine bacterium from the culture broth of Picochlorum sp. 122.</title>
        <authorList>
            <person name="Wang G."/>
        </authorList>
    </citation>
    <scope>NUCLEOTIDE SEQUENCE [LARGE SCALE GENOMIC DNA]</scope>
    <source>
        <strain evidence="2 3">B17</strain>
    </source>
</reference>
<protein>
    <submittedName>
        <fullName evidence="2">Uncharacterized protein</fullName>
    </submittedName>
</protein>
<dbReference type="AlphaFoldDB" id="A0A3N2QTU1"/>
<evidence type="ECO:0000313" key="2">
    <source>
        <dbReference type="EMBL" id="ROT98623.1"/>
    </source>
</evidence>
<name>A0A3N2QTU1_9RHOB</name>
<feature type="region of interest" description="Disordered" evidence="1">
    <location>
        <begin position="43"/>
        <end position="63"/>
    </location>
</feature>
<evidence type="ECO:0000313" key="3">
    <source>
        <dbReference type="Proteomes" id="UP000268016"/>
    </source>
</evidence>
<organism evidence="2 3">
    <name type="scientific">Histidinibacterium lentulum</name>
    <dbReference type="NCBI Taxonomy" id="2480588"/>
    <lineage>
        <taxon>Bacteria</taxon>
        <taxon>Pseudomonadati</taxon>
        <taxon>Pseudomonadota</taxon>
        <taxon>Alphaproteobacteria</taxon>
        <taxon>Rhodobacterales</taxon>
        <taxon>Paracoccaceae</taxon>
        <taxon>Histidinibacterium</taxon>
    </lineage>
</organism>
<dbReference type="RefSeq" id="WP_123643491.1">
    <property type="nucleotide sequence ID" value="NZ_ML119089.1"/>
</dbReference>
<proteinExistence type="predicted"/>
<accession>A0A3N2QTU1</accession>
<dbReference type="EMBL" id="RDRB01000009">
    <property type="protein sequence ID" value="ROT98623.1"/>
    <property type="molecule type" value="Genomic_DNA"/>
</dbReference>
<sequence length="63" mass="6453">MTAAAVSASLGADPPRRVSAISPAERTLKPYGIAMLPEEAAAAARTREGGGPVQGPAAYRRDF</sequence>
<keyword evidence="3" id="KW-1185">Reference proteome</keyword>